<protein>
    <submittedName>
        <fullName evidence="1">Uncharacterized protein</fullName>
    </submittedName>
</protein>
<gene>
    <name evidence="1" type="ORF">CS022_04535</name>
</gene>
<organism evidence="1 2">
    <name type="scientific">Veronia nyctiphanis</name>
    <dbReference type="NCBI Taxonomy" id="1278244"/>
    <lineage>
        <taxon>Bacteria</taxon>
        <taxon>Pseudomonadati</taxon>
        <taxon>Pseudomonadota</taxon>
        <taxon>Gammaproteobacteria</taxon>
        <taxon>Vibrionales</taxon>
        <taxon>Vibrionaceae</taxon>
        <taxon>Veronia</taxon>
    </lineage>
</organism>
<keyword evidence="2" id="KW-1185">Reference proteome</keyword>
<proteinExistence type="predicted"/>
<reference evidence="1 2" key="1">
    <citation type="submission" date="2017-10" db="EMBL/GenBank/DDBJ databases">
        <title>Nyctiphanis sp. nov., isolated from the stomach of the euphausiid Nyctiphanes simplex (Hansen, 1911) in the Gulf of California.</title>
        <authorList>
            <person name="Gomez-Gil B."/>
            <person name="Aguilar-Mendez M."/>
            <person name="Lopez-Cortes A."/>
            <person name="Gomez-Gutierrez J."/>
            <person name="Roque A."/>
            <person name="Lang E."/>
            <person name="Gonzalez-Castillo A."/>
        </authorList>
    </citation>
    <scope>NUCLEOTIDE SEQUENCE [LARGE SCALE GENOMIC DNA]</scope>
    <source>
        <strain evidence="1 2">CAIM 600</strain>
    </source>
</reference>
<dbReference type="AlphaFoldDB" id="A0A4Q0YSW7"/>
<evidence type="ECO:0000313" key="1">
    <source>
        <dbReference type="EMBL" id="RXJ74322.1"/>
    </source>
</evidence>
<accession>A0A4Q0YSW7</accession>
<name>A0A4Q0YSW7_9GAMM</name>
<comment type="caution">
    <text evidence="1">The sequence shown here is derived from an EMBL/GenBank/DDBJ whole genome shotgun (WGS) entry which is preliminary data.</text>
</comment>
<dbReference type="EMBL" id="PEIB01000003">
    <property type="protein sequence ID" value="RXJ74322.1"/>
    <property type="molecule type" value="Genomic_DNA"/>
</dbReference>
<dbReference type="NCBIfam" id="NF047389">
    <property type="entry name" value="ATPase_Sll1717"/>
    <property type="match status" value="1"/>
</dbReference>
<evidence type="ECO:0000313" key="2">
    <source>
        <dbReference type="Proteomes" id="UP000290287"/>
    </source>
</evidence>
<dbReference type="OrthoDB" id="5180013at2"/>
<dbReference type="InterPro" id="IPR059206">
    <property type="entry name" value="Sll1717-like"/>
</dbReference>
<dbReference type="Proteomes" id="UP000290287">
    <property type="component" value="Unassembled WGS sequence"/>
</dbReference>
<sequence length="201" mass="23694">MIAHKIKSSTNHFRNKDFENVLSEVVANPICNEYFKRFFIDRSLGRPRDLVKFFSLVSEDYGEYMSRFESDLFVRVLPTYSGYLKREITSELAGHLDKNTIDAMFTMLRRNVRRRFNYEKIKSVFEMCKFEDTSYNLDNFLSNLFDVGAIGNITERPKFDGGDIYTWSYLSHDAVVNFDASFEIHPGLWDALSIQKPKNRW</sequence>